<evidence type="ECO:0000313" key="1">
    <source>
        <dbReference type="EMBL" id="PKA47078.1"/>
    </source>
</evidence>
<proteinExistence type="predicted"/>
<sequence length="133" mass="14089">MIRFLSKSSSSFALISPAVTSSADTSEYPSIGRAFSTSPDASIAVAAAGSRRSSASTSPEYSGGLGLIISNFVVSVSVWSYTTYVPTLVRSSTRLTGRVSRAPRHTTYLRGGGKSCEDVRLRNKHKSCKICAT</sequence>
<dbReference type="AlphaFoldDB" id="A0A2H9ZUW7"/>
<reference evidence="1 2" key="1">
    <citation type="journal article" date="2017" name="Nature">
        <title>The Apostasia genome and the evolution of orchids.</title>
        <authorList>
            <person name="Zhang G.Q."/>
            <person name="Liu K.W."/>
            <person name="Li Z."/>
            <person name="Lohaus R."/>
            <person name="Hsiao Y.Y."/>
            <person name="Niu S.C."/>
            <person name="Wang J.Y."/>
            <person name="Lin Y.C."/>
            <person name="Xu Q."/>
            <person name="Chen L.J."/>
            <person name="Yoshida K."/>
            <person name="Fujiwara S."/>
            <person name="Wang Z.W."/>
            <person name="Zhang Y.Q."/>
            <person name="Mitsuda N."/>
            <person name="Wang M."/>
            <person name="Liu G.H."/>
            <person name="Pecoraro L."/>
            <person name="Huang H.X."/>
            <person name="Xiao X.J."/>
            <person name="Lin M."/>
            <person name="Wu X.Y."/>
            <person name="Wu W.L."/>
            <person name="Chen Y.Y."/>
            <person name="Chang S.B."/>
            <person name="Sakamoto S."/>
            <person name="Ohme-Takagi M."/>
            <person name="Yagi M."/>
            <person name="Zeng S.J."/>
            <person name="Shen C.Y."/>
            <person name="Yeh C.M."/>
            <person name="Luo Y.B."/>
            <person name="Tsai W.C."/>
            <person name="Van de Peer Y."/>
            <person name="Liu Z.J."/>
        </authorList>
    </citation>
    <scope>NUCLEOTIDE SEQUENCE [LARGE SCALE GENOMIC DNA]</scope>
    <source>
        <strain evidence="2">cv. Shenzhen</strain>
        <tissue evidence="1">Stem</tissue>
    </source>
</reference>
<dbReference type="Proteomes" id="UP000236161">
    <property type="component" value="Unassembled WGS sequence"/>
</dbReference>
<evidence type="ECO:0000313" key="2">
    <source>
        <dbReference type="Proteomes" id="UP000236161"/>
    </source>
</evidence>
<name>A0A2H9ZUW7_9ASPA</name>
<dbReference type="EMBL" id="KZ453612">
    <property type="protein sequence ID" value="PKA47078.1"/>
    <property type="molecule type" value="Genomic_DNA"/>
</dbReference>
<accession>A0A2H9ZUW7</accession>
<keyword evidence="2" id="KW-1185">Reference proteome</keyword>
<gene>
    <name evidence="1" type="ORF">AXF42_Ash011752</name>
</gene>
<organism evidence="1 2">
    <name type="scientific">Apostasia shenzhenica</name>
    <dbReference type="NCBI Taxonomy" id="1088818"/>
    <lineage>
        <taxon>Eukaryota</taxon>
        <taxon>Viridiplantae</taxon>
        <taxon>Streptophyta</taxon>
        <taxon>Embryophyta</taxon>
        <taxon>Tracheophyta</taxon>
        <taxon>Spermatophyta</taxon>
        <taxon>Magnoliopsida</taxon>
        <taxon>Liliopsida</taxon>
        <taxon>Asparagales</taxon>
        <taxon>Orchidaceae</taxon>
        <taxon>Apostasioideae</taxon>
        <taxon>Apostasia</taxon>
    </lineage>
</organism>
<protein>
    <submittedName>
        <fullName evidence="1">Uncharacterized protein</fullName>
    </submittedName>
</protein>